<dbReference type="PANTHER" id="PTHR15735">
    <property type="entry name" value="FCH AND DOUBLE SH3 DOMAINS PROTEIN"/>
    <property type="match status" value="1"/>
</dbReference>
<feature type="domain" description="SH3" evidence="4">
    <location>
        <begin position="487"/>
        <end position="548"/>
    </location>
</feature>
<feature type="compositionally biased region" description="Polar residues" evidence="3">
    <location>
        <begin position="565"/>
        <end position="579"/>
    </location>
</feature>
<feature type="compositionally biased region" description="Polar residues" evidence="3">
    <location>
        <begin position="289"/>
        <end position="314"/>
    </location>
</feature>
<feature type="domain" description="SH3" evidence="4">
    <location>
        <begin position="414"/>
        <end position="470"/>
    </location>
</feature>
<evidence type="ECO:0000256" key="3">
    <source>
        <dbReference type="SAM" id="MobiDB-lite"/>
    </source>
</evidence>
<dbReference type="GO" id="GO:0030833">
    <property type="term" value="P:regulation of actin filament polymerization"/>
    <property type="evidence" value="ECO:0007669"/>
    <property type="project" value="TreeGrafter"/>
</dbReference>
<dbReference type="PANTHER" id="PTHR15735:SF20">
    <property type="entry name" value="HIGH OSMOLARITY SIGNALING PROTEIN SHO1"/>
    <property type="match status" value="1"/>
</dbReference>
<evidence type="ECO:0000313" key="5">
    <source>
        <dbReference type="EMBL" id="TFK34972.1"/>
    </source>
</evidence>
<dbReference type="EMBL" id="ML213626">
    <property type="protein sequence ID" value="TFK34972.1"/>
    <property type="molecule type" value="Genomic_DNA"/>
</dbReference>
<dbReference type="AlphaFoldDB" id="A0A5C3LQG6"/>
<evidence type="ECO:0000256" key="2">
    <source>
        <dbReference type="PROSITE-ProRule" id="PRU00192"/>
    </source>
</evidence>
<keyword evidence="6" id="KW-1185">Reference proteome</keyword>
<accession>A0A5C3LQG6</accession>
<feature type="region of interest" description="Disordered" evidence="3">
    <location>
        <begin position="287"/>
        <end position="314"/>
    </location>
</feature>
<dbReference type="OrthoDB" id="3054162at2759"/>
<sequence length="682" mass="76784">MPRKSFSSVEFSCYTFKFLKTLYQWPQFPQQYIPSNHQRMSALQISLQRQVFLAVIWKKHEGSLRQDKDLNKPAKALYTYKATRDKPDKLSFVRGDILQIKEIKGLWWHAKKADGTEGVALSLYLQIIPPDLIGKVNDNQESKYTSSISLDDDQGFSLLKVKALVDYDAGWSNPQELSFKKGKTIEVMDTEGFWLPCRQSNGTIGITLSDKLYIVTDFPRKAEALYNLCVFISPSKDTANSEDPKEIDLQKGELIDILPEDTNKWWPAWKADGSVGNVPSNYIKVLPEATTTNKNPTRSDSSLQPSENEQRNLVTAKTDTLLVVPKILESSESQIREITMGHRDASNIASESSITYQNDSEQRMIESKTEADSPITNLDPNGNPVGDMDNVMNTHVKREVQSNDTEDTKLENKDALYKVKALYAYPHEISFKKGNILEVIKDADKWWPLTQREDGTIGIIPSNYVVALIKPQCTAGFNTDHSMQVGGFRYKGRVLYRYEADPTDTNELSFTKGDILDIQDIDGKWWVTRNKTRKTGVAPSGYVQIIPEAEEEEEELAGTYRKQPAAQTPEVSERASSLQDDNRTSSTSSHHSIRDRSAMVGNLFNMESQWTPYAKDQLINQNDKPQAMKTLPSAGRDRPLPDVNVSGTGTNFGDLASAAQNQIVSLTLQKLNIQLKVAIFIA</sequence>
<dbReference type="Pfam" id="PF00018">
    <property type="entry name" value="SH3_1"/>
    <property type="match status" value="3"/>
</dbReference>
<feature type="region of interest" description="Disordered" evidence="3">
    <location>
        <begin position="553"/>
        <end position="596"/>
    </location>
</feature>
<reference evidence="5 6" key="1">
    <citation type="journal article" date="2019" name="Nat. Ecol. Evol.">
        <title>Megaphylogeny resolves global patterns of mushroom evolution.</title>
        <authorList>
            <person name="Varga T."/>
            <person name="Krizsan K."/>
            <person name="Foldi C."/>
            <person name="Dima B."/>
            <person name="Sanchez-Garcia M."/>
            <person name="Sanchez-Ramirez S."/>
            <person name="Szollosi G.J."/>
            <person name="Szarkandi J.G."/>
            <person name="Papp V."/>
            <person name="Albert L."/>
            <person name="Andreopoulos W."/>
            <person name="Angelini C."/>
            <person name="Antonin V."/>
            <person name="Barry K.W."/>
            <person name="Bougher N.L."/>
            <person name="Buchanan P."/>
            <person name="Buyck B."/>
            <person name="Bense V."/>
            <person name="Catcheside P."/>
            <person name="Chovatia M."/>
            <person name="Cooper J."/>
            <person name="Damon W."/>
            <person name="Desjardin D."/>
            <person name="Finy P."/>
            <person name="Geml J."/>
            <person name="Haridas S."/>
            <person name="Hughes K."/>
            <person name="Justo A."/>
            <person name="Karasinski D."/>
            <person name="Kautmanova I."/>
            <person name="Kiss B."/>
            <person name="Kocsube S."/>
            <person name="Kotiranta H."/>
            <person name="LaButti K.M."/>
            <person name="Lechner B.E."/>
            <person name="Liimatainen K."/>
            <person name="Lipzen A."/>
            <person name="Lukacs Z."/>
            <person name="Mihaltcheva S."/>
            <person name="Morgado L.N."/>
            <person name="Niskanen T."/>
            <person name="Noordeloos M.E."/>
            <person name="Ohm R.A."/>
            <person name="Ortiz-Santana B."/>
            <person name="Ovrebo C."/>
            <person name="Racz N."/>
            <person name="Riley R."/>
            <person name="Savchenko A."/>
            <person name="Shiryaev A."/>
            <person name="Soop K."/>
            <person name="Spirin V."/>
            <person name="Szebenyi C."/>
            <person name="Tomsovsky M."/>
            <person name="Tulloss R.E."/>
            <person name="Uehling J."/>
            <person name="Grigoriev I.V."/>
            <person name="Vagvolgyi C."/>
            <person name="Papp T."/>
            <person name="Martin F.M."/>
            <person name="Miettinen O."/>
            <person name="Hibbett D.S."/>
            <person name="Nagy L.G."/>
        </authorList>
    </citation>
    <scope>NUCLEOTIDE SEQUENCE [LARGE SCALE GENOMIC DNA]</scope>
    <source>
        <strain evidence="5 6">CBS 166.37</strain>
    </source>
</reference>
<dbReference type="SMART" id="SM00326">
    <property type="entry name" value="SH3"/>
    <property type="match status" value="5"/>
</dbReference>
<dbReference type="Proteomes" id="UP000308652">
    <property type="component" value="Unassembled WGS sequence"/>
</dbReference>
<dbReference type="SUPFAM" id="SSF50044">
    <property type="entry name" value="SH3-domain"/>
    <property type="match status" value="5"/>
</dbReference>
<name>A0A5C3LQG6_9AGAR</name>
<dbReference type="InterPro" id="IPR036028">
    <property type="entry name" value="SH3-like_dom_sf"/>
</dbReference>
<dbReference type="PRINTS" id="PR00452">
    <property type="entry name" value="SH3DOMAIN"/>
</dbReference>
<organism evidence="5 6">
    <name type="scientific">Crucibulum laeve</name>
    <dbReference type="NCBI Taxonomy" id="68775"/>
    <lineage>
        <taxon>Eukaryota</taxon>
        <taxon>Fungi</taxon>
        <taxon>Dikarya</taxon>
        <taxon>Basidiomycota</taxon>
        <taxon>Agaricomycotina</taxon>
        <taxon>Agaricomycetes</taxon>
        <taxon>Agaricomycetidae</taxon>
        <taxon>Agaricales</taxon>
        <taxon>Agaricineae</taxon>
        <taxon>Nidulariaceae</taxon>
        <taxon>Crucibulum</taxon>
    </lineage>
</organism>
<dbReference type="PROSITE" id="PS50002">
    <property type="entry name" value="SH3"/>
    <property type="match status" value="4"/>
</dbReference>
<feature type="domain" description="SH3" evidence="4">
    <location>
        <begin position="69"/>
        <end position="130"/>
    </location>
</feature>
<evidence type="ECO:0000259" key="4">
    <source>
        <dbReference type="PROSITE" id="PS50002"/>
    </source>
</evidence>
<dbReference type="Gene3D" id="2.30.30.40">
    <property type="entry name" value="SH3 Domains"/>
    <property type="match status" value="5"/>
</dbReference>
<dbReference type="Pfam" id="PF07653">
    <property type="entry name" value="SH3_2"/>
    <property type="match status" value="1"/>
</dbReference>
<evidence type="ECO:0000256" key="1">
    <source>
        <dbReference type="ARBA" id="ARBA00022443"/>
    </source>
</evidence>
<dbReference type="InterPro" id="IPR001452">
    <property type="entry name" value="SH3_domain"/>
</dbReference>
<keyword evidence="1 2" id="KW-0728">SH3 domain</keyword>
<evidence type="ECO:0000313" key="6">
    <source>
        <dbReference type="Proteomes" id="UP000308652"/>
    </source>
</evidence>
<protein>
    <recommendedName>
        <fullName evidence="4">SH3 domain-containing protein</fullName>
    </recommendedName>
</protein>
<dbReference type="STRING" id="68775.A0A5C3LQG6"/>
<feature type="domain" description="SH3" evidence="4">
    <location>
        <begin position="217"/>
        <end position="288"/>
    </location>
</feature>
<gene>
    <name evidence="5" type="ORF">BDQ12DRAFT_668980</name>
</gene>
<proteinExistence type="predicted"/>